<evidence type="ECO:0000256" key="7">
    <source>
        <dbReference type="ARBA" id="ARBA00023034"/>
    </source>
</evidence>
<keyword evidence="5" id="KW-0735">Signal-anchor</keyword>
<organism evidence="10 11">
    <name type="scientific">Owenia fusiformis</name>
    <name type="common">Polychaete worm</name>
    <dbReference type="NCBI Taxonomy" id="6347"/>
    <lineage>
        <taxon>Eukaryota</taxon>
        <taxon>Metazoa</taxon>
        <taxon>Spiralia</taxon>
        <taxon>Lophotrochozoa</taxon>
        <taxon>Annelida</taxon>
        <taxon>Polychaeta</taxon>
        <taxon>Sedentaria</taxon>
        <taxon>Canalipalpata</taxon>
        <taxon>Sabellida</taxon>
        <taxon>Oweniida</taxon>
        <taxon>Oweniidae</taxon>
        <taxon>Owenia</taxon>
    </lineage>
</organism>
<dbReference type="PANTHER" id="PTHR12129:SF15">
    <property type="entry name" value="URONYL 2-SULFOTRANSFERASE"/>
    <property type="match status" value="1"/>
</dbReference>
<evidence type="ECO:0000256" key="4">
    <source>
        <dbReference type="ARBA" id="ARBA00022692"/>
    </source>
</evidence>
<protein>
    <recommendedName>
        <fullName evidence="12">Sulfotransferase</fullName>
    </recommendedName>
</protein>
<keyword evidence="7" id="KW-0333">Golgi apparatus</keyword>
<evidence type="ECO:0000313" key="11">
    <source>
        <dbReference type="Proteomes" id="UP000749559"/>
    </source>
</evidence>
<dbReference type="Gene3D" id="3.40.50.300">
    <property type="entry name" value="P-loop containing nucleotide triphosphate hydrolases"/>
    <property type="match status" value="1"/>
</dbReference>
<evidence type="ECO:0000256" key="3">
    <source>
        <dbReference type="ARBA" id="ARBA00022679"/>
    </source>
</evidence>
<evidence type="ECO:0000256" key="2">
    <source>
        <dbReference type="ARBA" id="ARBA00010569"/>
    </source>
</evidence>
<dbReference type="PANTHER" id="PTHR12129">
    <property type="entry name" value="HEPARAN SULFATE 2-O-SULFOTRANSFERASE"/>
    <property type="match status" value="1"/>
</dbReference>
<dbReference type="OrthoDB" id="10019582at2759"/>
<comment type="caution">
    <text evidence="10">The sequence shown here is derived from an EMBL/GenBank/DDBJ whole genome shotgun (WGS) entry which is preliminary data.</text>
</comment>
<dbReference type="EMBL" id="CAIIXF020000010">
    <property type="protein sequence ID" value="CAH1797814.1"/>
    <property type="molecule type" value="Genomic_DNA"/>
</dbReference>
<evidence type="ECO:0000256" key="6">
    <source>
        <dbReference type="ARBA" id="ARBA00022989"/>
    </source>
</evidence>
<dbReference type="InterPro" id="IPR007734">
    <property type="entry name" value="Heparan_SO4_2-O-STrfase"/>
</dbReference>
<dbReference type="GO" id="GO:0008146">
    <property type="term" value="F:sulfotransferase activity"/>
    <property type="evidence" value="ECO:0007669"/>
    <property type="project" value="InterPro"/>
</dbReference>
<evidence type="ECO:0000256" key="9">
    <source>
        <dbReference type="ARBA" id="ARBA00023180"/>
    </source>
</evidence>
<accession>A0A8S4PUY5</accession>
<gene>
    <name evidence="10" type="ORF">OFUS_LOCUS22031</name>
</gene>
<dbReference type="SUPFAM" id="SSF52540">
    <property type="entry name" value="P-loop containing nucleoside triphosphate hydrolases"/>
    <property type="match status" value="1"/>
</dbReference>
<sequence length="335" mass="39010">VITSIVLLCTHTLNLLDGEFMKIVEPLQNYGRRPEVAYGLAVPQCKKSSKNLIGYQQDDRDENLIIYSKMPKCGSTTLYTIFKNMRHSSKHFITKKVVTPKPEALQTIESKRKYISTKILPRRPYIFIGHLSFLDFIELGYKQPLYIDVVRDPIDRWLSLYHYKRESSWRLKLTPNEIKQPLEECLKIWINQTGCSGMSLRATAECLKTQPYKGCRDEQIVSTYPLWFSGQYINSSLVSVQRAKTNIEKYYTFIGITERFDETVKAMETILPSFTNELSKAYASLKRKRANIGRNKVRPCNESIAVMKELLTDDYHLYGFIRQRFNVHLNCFGII</sequence>
<keyword evidence="3" id="KW-0808">Transferase</keyword>
<keyword evidence="6" id="KW-1133">Transmembrane helix</keyword>
<keyword evidence="11" id="KW-1185">Reference proteome</keyword>
<dbReference type="InterPro" id="IPR005331">
    <property type="entry name" value="Sulfotransferase"/>
</dbReference>
<evidence type="ECO:0000313" key="10">
    <source>
        <dbReference type="EMBL" id="CAH1797814.1"/>
    </source>
</evidence>
<dbReference type="GO" id="GO:0000139">
    <property type="term" value="C:Golgi membrane"/>
    <property type="evidence" value="ECO:0007669"/>
    <property type="project" value="UniProtKB-SubCell"/>
</dbReference>
<comment type="similarity">
    <text evidence="2">Belongs to the sulfotransferase 3 family.</text>
</comment>
<dbReference type="InterPro" id="IPR027417">
    <property type="entry name" value="P-loop_NTPase"/>
</dbReference>
<dbReference type="AlphaFoldDB" id="A0A8S4PUY5"/>
<keyword evidence="4" id="KW-0812">Transmembrane</keyword>
<dbReference type="Pfam" id="PF03567">
    <property type="entry name" value="Sulfotransfer_2"/>
    <property type="match status" value="1"/>
</dbReference>
<feature type="non-terminal residue" evidence="10">
    <location>
        <position position="1"/>
    </location>
</feature>
<evidence type="ECO:0000256" key="8">
    <source>
        <dbReference type="ARBA" id="ARBA00023136"/>
    </source>
</evidence>
<proteinExistence type="inferred from homology"/>
<evidence type="ECO:0000256" key="1">
    <source>
        <dbReference type="ARBA" id="ARBA00004323"/>
    </source>
</evidence>
<keyword evidence="9" id="KW-0325">Glycoprotein</keyword>
<dbReference type="Proteomes" id="UP000749559">
    <property type="component" value="Unassembled WGS sequence"/>
</dbReference>
<evidence type="ECO:0000256" key="5">
    <source>
        <dbReference type="ARBA" id="ARBA00022968"/>
    </source>
</evidence>
<reference evidence="10" key="1">
    <citation type="submission" date="2022-03" db="EMBL/GenBank/DDBJ databases">
        <authorList>
            <person name="Martin C."/>
        </authorList>
    </citation>
    <scope>NUCLEOTIDE SEQUENCE</scope>
</reference>
<name>A0A8S4PUY5_OWEFU</name>
<comment type="subcellular location">
    <subcellularLocation>
        <location evidence="1">Golgi apparatus membrane</location>
        <topology evidence="1">Single-pass type II membrane protein</topology>
    </subcellularLocation>
</comment>
<evidence type="ECO:0008006" key="12">
    <source>
        <dbReference type="Google" id="ProtNLM"/>
    </source>
</evidence>
<keyword evidence="8" id="KW-0472">Membrane</keyword>